<organism evidence="1 2">
    <name type="scientific">Trema orientale</name>
    <name type="common">Charcoal tree</name>
    <name type="synonym">Celtis orientalis</name>
    <dbReference type="NCBI Taxonomy" id="63057"/>
    <lineage>
        <taxon>Eukaryota</taxon>
        <taxon>Viridiplantae</taxon>
        <taxon>Streptophyta</taxon>
        <taxon>Embryophyta</taxon>
        <taxon>Tracheophyta</taxon>
        <taxon>Spermatophyta</taxon>
        <taxon>Magnoliopsida</taxon>
        <taxon>eudicotyledons</taxon>
        <taxon>Gunneridae</taxon>
        <taxon>Pentapetalae</taxon>
        <taxon>rosids</taxon>
        <taxon>fabids</taxon>
        <taxon>Rosales</taxon>
        <taxon>Cannabaceae</taxon>
        <taxon>Trema</taxon>
    </lineage>
</organism>
<accession>A0A2P5CZ38</accession>
<dbReference type="Proteomes" id="UP000237000">
    <property type="component" value="Unassembled WGS sequence"/>
</dbReference>
<evidence type="ECO:0000313" key="2">
    <source>
        <dbReference type="Proteomes" id="UP000237000"/>
    </source>
</evidence>
<dbReference type="InParanoid" id="A0A2P5CZ38"/>
<reference evidence="2" key="1">
    <citation type="submission" date="2016-06" db="EMBL/GenBank/DDBJ databases">
        <title>Parallel loss of symbiosis genes in relatives of nitrogen-fixing non-legume Parasponia.</title>
        <authorList>
            <person name="Van Velzen R."/>
            <person name="Holmer R."/>
            <person name="Bu F."/>
            <person name="Rutten L."/>
            <person name="Van Zeijl A."/>
            <person name="Liu W."/>
            <person name="Santuari L."/>
            <person name="Cao Q."/>
            <person name="Sharma T."/>
            <person name="Shen D."/>
            <person name="Roswanjaya Y."/>
            <person name="Wardhani T."/>
            <person name="Kalhor M.S."/>
            <person name="Jansen J."/>
            <person name="Van den Hoogen J."/>
            <person name="Gungor B."/>
            <person name="Hartog M."/>
            <person name="Hontelez J."/>
            <person name="Verver J."/>
            <person name="Yang W.-C."/>
            <person name="Schijlen E."/>
            <person name="Repin R."/>
            <person name="Schilthuizen M."/>
            <person name="Schranz E."/>
            <person name="Heidstra R."/>
            <person name="Miyata K."/>
            <person name="Fedorova E."/>
            <person name="Kohlen W."/>
            <person name="Bisseling T."/>
            <person name="Smit S."/>
            <person name="Geurts R."/>
        </authorList>
    </citation>
    <scope>NUCLEOTIDE SEQUENCE [LARGE SCALE GENOMIC DNA]</scope>
    <source>
        <strain evidence="2">cv. RG33-2</strain>
    </source>
</reference>
<gene>
    <name evidence="1" type="ORF">TorRG33x02_268350</name>
</gene>
<keyword evidence="2" id="KW-1185">Reference proteome</keyword>
<evidence type="ECO:0000313" key="1">
    <source>
        <dbReference type="EMBL" id="PON66322.1"/>
    </source>
</evidence>
<comment type="caution">
    <text evidence="1">The sequence shown here is derived from an EMBL/GenBank/DDBJ whole genome shotgun (WGS) entry which is preliminary data.</text>
</comment>
<feature type="non-terminal residue" evidence="1">
    <location>
        <position position="1"/>
    </location>
</feature>
<sequence>ASIVNSSYSGEIGSITLSFCFLLY</sequence>
<dbReference type="EMBL" id="JXTC01000313">
    <property type="protein sequence ID" value="PON66322.1"/>
    <property type="molecule type" value="Genomic_DNA"/>
</dbReference>
<name>A0A2P5CZ38_TREOI</name>
<protein>
    <submittedName>
        <fullName evidence="1">Uncharacterized protein</fullName>
    </submittedName>
</protein>
<proteinExistence type="predicted"/>
<dbReference type="AlphaFoldDB" id="A0A2P5CZ38"/>